<dbReference type="InterPro" id="IPR031052">
    <property type="entry name" value="FHY3/FAR1"/>
</dbReference>
<dbReference type="PANTHER" id="PTHR31669:SF281">
    <property type="entry name" value="PROTEIN FAR1-RELATED SEQUENCE"/>
    <property type="match status" value="1"/>
</dbReference>
<keyword evidence="2" id="KW-0539">Nucleus</keyword>
<sequence>NAMLEKYGLVENSWLQQKFNERDKWALVCGRTAFCADMKSAQHKERMNKELKRCLSPAKDIETFLQNFDKFLEDKRNKELEANSKMTKSSPYAPPVSIIQHAARVYTSAVFDMFMTEYVTGLECLVKGRQYDGPMQILTVEDGQHHEHVVRVNFEEEILSCSCCKFEHVGVLCGHLLTCITKKMRSIPDSYILKRWTRCAGNLSMTSHGSTAVEDPRCILSQRYDSLVHDFIQLSVRATEDEDIYSCAMKHRAAMCEEMEKVFNEKTSSLSYHLFGEHVW</sequence>
<dbReference type="Pfam" id="PF04434">
    <property type="entry name" value="SWIM"/>
    <property type="match status" value="1"/>
</dbReference>
<keyword evidence="1 2" id="KW-0863">Zinc-finger</keyword>
<reference evidence="4" key="1">
    <citation type="submission" date="2015-07" db="EMBL/GenBank/DDBJ databases">
        <title>Transcriptome Assembly of Anthurium amnicola.</title>
        <authorList>
            <person name="Suzuki J."/>
        </authorList>
    </citation>
    <scope>NUCLEOTIDE SEQUENCE</scope>
</reference>
<comment type="function">
    <text evidence="2">Putative transcription activator involved in regulating light control of development.</text>
</comment>
<dbReference type="PROSITE" id="PS50966">
    <property type="entry name" value="ZF_SWIM"/>
    <property type="match status" value="1"/>
</dbReference>
<comment type="similarity">
    <text evidence="2">Belongs to the FHY3/FAR1 family.</text>
</comment>
<dbReference type="GO" id="GO:0006355">
    <property type="term" value="P:regulation of DNA-templated transcription"/>
    <property type="evidence" value="ECO:0007669"/>
    <property type="project" value="UniProtKB-UniRule"/>
</dbReference>
<dbReference type="InterPro" id="IPR007527">
    <property type="entry name" value="Znf_SWIM"/>
</dbReference>
<dbReference type="GO" id="GO:0008270">
    <property type="term" value="F:zinc ion binding"/>
    <property type="evidence" value="ECO:0007669"/>
    <property type="project" value="UniProtKB-UniRule"/>
</dbReference>
<dbReference type="PANTHER" id="PTHR31669">
    <property type="entry name" value="PROTEIN FAR1-RELATED SEQUENCE 10-RELATED"/>
    <property type="match status" value="1"/>
</dbReference>
<proteinExistence type="inferred from homology"/>
<comment type="subcellular location">
    <subcellularLocation>
        <location evidence="2">Nucleus</location>
    </subcellularLocation>
</comment>
<evidence type="ECO:0000256" key="2">
    <source>
        <dbReference type="RuleBase" id="RU367018"/>
    </source>
</evidence>
<evidence type="ECO:0000256" key="1">
    <source>
        <dbReference type="PROSITE-ProRule" id="PRU00325"/>
    </source>
</evidence>
<feature type="domain" description="SWIM-type" evidence="3">
    <location>
        <begin position="148"/>
        <end position="184"/>
    </location>
</feature>
<protein>
    <recommendedName>
        <fullName evidence="2">Protein FAR1-RELATED SEQUENCE</fullName>
    </recommendedName>
</protein>
<organism evidence="4">
    <name type="scientific">Anthurium amnicola</name>
    <dbReference type="NCBI Taxonomy" id="1678845"/>
    <lineage>
        <taxon>Eukaryota</taxon>
        <taxon>Viridiplantae</taxon>
        <taxon>Streptophyta</taxon>
        <taxon>Embryophyta</taxon>
        <taxon>Tracheophyta</taxon>
        <taxon>Spermatophyta</taxon>
        <taxon>Magnoliopsida</taxon>
        <taxon>Liliopsida</taxon>
        <taxon>Araceae</taxon>
        <taxon>Pothoideae</taxon>
        <taxon>Potheae</taxon>
        <taxon>Anthurium</taxon>
    </lineage>
</organism>
<gene>
    <name evidence="4" type="primary">FRS5_7</name>
    <name evidence="4" type="ORF">g.7223</name>
</gene>
<accession>A0A1D1YGI1</accession>
<feature type="non-terminal residue" evidence="4">
    <location>
        <position position="1"/>
    </location>
</feature>
<evidence type="ECO:0000259" key="3">
    <source>
        <dbReference type="PROSITE" id="PS50966"/>
    </source>
</evidence>
<keyword evidence="2" id="KW-0862">Zinc</keyword>
<keyword evidence="2" id="KW-0479">Metal-binding</keyword>
<name>A0A1D1YGI1_9ARAE</name>
<dbReference type="EMBL" id="GDJX01014199">
    <property type="protein sequence ID" value="JAT53737.1"/>
    <property type="molecule type" value="Transcribed_RNA"/>
</dbReference>
<evidence type="ECO:0000313" key="4">
    <source>
        <dbReference type="EMBL" id="JAT53737.1"/>
    </source>
</evidence>
<dbReference type="GO" id="GO:0005634">
    <property type="term" value="C:nucleus"/>
    <property type="evidence" value="ECO:0007669"/>
    <property type="project" value="UniProtKB-SubCell"/>
</dbReference>
<dbReference type="AlphaFoldDB" id="A0A1D1YGI1"/>